<dbReference type="EMBL" id="JAWZYT010003662">
    <property type="protein sequence ID" value="KAK4297309.1"/>
    <property type="molecule type" value="Genomic_DNA"/>
</dbReference>
<gene>
    <name evidence="2" type="ORF">Pmani_030259</name>
</gene>
<dbReference type="InterPro" id="IPR027925">
    <property type="entry name" value="MCM_N"/>
</dbReference>
<reference evidence="2" key="1">
    <citation type="submission" date="2023-11" db="EMBL/GenBank/DDBJ databases">
        <title>Genome assemblies of two species of porcelain crab, Petrolisthes cinctipes and Petrolisthes manimaculis (Anomura: Porcellanidae).</title>
        <authorList>
            <person name="Angst P."/>
        </authorList>
    </citation>
    <scope>NUCLEOTIDE SEQUENCE</scope>
    <source>
        <strain evidence="2">PB745_02</strain>
        <tissue evidence="2">Gill</tissue>
    </source>
</reference>
<sequence length="65" mass="7571">MGTITDVVIDQRIRDIQREYLEFLEDDEDTGIYTQLVRDMVANGECRLNVNINDLRKKSPQRVTG</sequence>
<proteinExistence type="predicted"/>
<evidence type="ECO:0000313" key="3">
    <source>
        <dbReference type="Proteomes" id="UP001292094"/>
    </source>
</evidence>
<dbReference type="Proteomes" id="UP001292094">
    <property type="component" value="Unassembled WGS sequence"/>
</dbReference>
<protein>
    <recommendedName>
        <fullName evidence="1">MCM N-terminal domain-containing protein</fullName>
    </recommendedName>
</protein>
<evidence type="ECO:0000259" key="1">
    <source>
        <dbReference type="Pfam" id="PF14551"/>
    </source>
</evidence>
<dbReference type="AlphaFoldDB" id="A0AAE1NVX2"/>
<comment type="caution">
    <text evidence="2">The sequence shown here is derived from an EMBL/GenBank/DDBJ whole genome shotgun (WGS) entry which is preliminary data.</text>
</comment>
<accession>A0AAE1NVX2</accession>
<evidence type="ECO:0000313" key="2">
    <source>
        <dbReference type="EMBL" id="KAK4297309.1"/>
    </source>
</evidence>
<feature type="non-terminal residue" evidence="2">
    <location>
        <position position="1"/>
    </location>
</feature>
<name>A0AAE1NVX2_9EUCA</name>
<dbReference type="Pfam" id="PF14551">
    <property type="entry name" value="MCM_N"/>
    <property type="match status" value="1"/>
</dbReference>
<organism evidence="2 3">
    <name type="scientific">Petrolisthes manimaculis</name>
    <dbReference type="NCBI Taxonomy" id="1843537"/>
    <lineage>
        <taxon>Eukaryota</taxon>
        <taxon>Metazoa</taxon>
        <taxon>Ecdysozoa</taxon>
        <taxon>Arthropoda</taxon>
        <taxon>Crustacea</taxon>
        <taxon>Multicrustacea</taxon>
        <taxon>Malacostraca</taxon>
        <taxon>Eumalacostraca</taxon>
        <taxon>Eucarida</taxon>
        <taxon>Decapoda</taxon>
        <taxon>Pleocyemata</taxon>
        <taxon>Anomura</taxon>
        <taxon>Galatheoidea</taxon>
        <taxon>Porcellanidae</taxon>
        <taxon>Petrolisthes</taxon>
    </lineage>
</organism>
<dbReference type="Gene3D" id="3.30.1640.10">
    <property type="entry name" value="mini-chromosome maintenance (MCM) complex, chain A, domain 1"/>
    <property type="match status" value="1"/>
</dbReference>
<feature type="domain" description="MCM N-terminal" evidence="1">
    <location>
        <begin position="17"/>
        <end position="61"/>
    </location>
</feature>
<keyword evidence="3" id="KW-1185">Reference proteome</keyword>